<evidence type="ECO:0000313" key="11">
    <source>
        <dbReference type="EMBL" id="CAB4920001.1"/>
    </source>
</evidence>
<dbReference type="CDD" id="cd00082">
    <property type="entry name" value="HisKA"/>
    <property type="match status" value="1"/>
</dbReference>
<evidence type="ECO:0000313" key="7">
    <source>
        <dbReference type="EMBL" id="CAB4362971.1"/>
    </source>
</evidence>
<dbReference type="InterPro" id="IPR050736">
    <property type="entry name" value="Sensor_HK_Regulatory"/>
</dbReference>
<keyword evidence="5" id="KW-0902">Two-component regulatory system</keyword>
<dbReference type="Gene3D" id="3.30.565.10">
    <property type="entry name" value="Histidine kinase-like ATPase, C-terminal domain"/>
    <property type="match status" value="1"/>
</dbReference>
<dbReference type="GO" id="GO:0000155">
    <property type="term" value="F:phosphorelay sensor kinase activity"/>
    <property type="evidence" value="ECO:0007669"/>
    <property type="project" value="InterPro"/>
</dbReference>
<accession>A0A6J6QKM8</accession>
<dbReference type="InterPro" id="IPR003594">
    <property type="entry name" value="HATPase_dom"/>
</dbReference>
<dbReference type="InterPro" id="IPR005467">
    <property type="entry name" value="His_kinase_dom"/>
</dbReference>
<dbReference type="PANTHER" id="PTHR43711">
    <property type="entry name" value="TWO-COMPONENT HISTIDINE KINASE"/>
    <property type="match status" value="1"/>
</dbReference>
<evidence type="ECO:0000313" key="9">
    <source>
        <dbReference type="EMBL" id="CAB4814443.1"/>
    </source>
</evidence>
<feature type="domain" description="Histidine kinase" evidence="6">
    <location>
        <begin position="145"/>
        <end position="362"/>
    </location>
</feature>
<sequence>MPEHTSPQLPVVRLDPEMLQQAVHLYDPVFEDGRIVDLIIVYLNRAAMSVPLAADITVGALATHVFVEPGRALDAAEIAWKGGTPAPYTITRAGHLDHAAVLVHYDVTTAREGDHILQISNDRTLEYRLDAFEAAAAARTATLERVSHDLRNPLNAVVNYLHLLRLIPAGSEKAAGVLHHASVSADLMVDLVGDLADLATLHDDRVRPREPIALATVLERVAIVAGPIAEVRGVTLVIEPGIAVQVHTDALRLFELIENLVSNGIRHTPSGGTVQVTVRETPEELRIAITDAGPGVPPERLAPLFRDDAPMGTAPGASRGLSIVRSIARRLGAHITVVNPANDESAIDTSGIGAVFTIHLPR</sequence>
<proteinExistence type="predicted"/>
<dbReference type="SMART" id="SM00387">
    <property type="entry name" value="HATPase_c"/>
    <property type="match status" value="1"/>
</dbReference>
<keyword evidence="4" id="KW-0418">Kinase</keyword>
<dbReference type="InterPro" id="IPR036097">
    <property type="entry name" value="HisK_dim/P_sf"/>
</dbReference>
<gene>
    <name evidence="8" type="ORF">UFOPK2656_00760</name>
    <name evidence="9" type="ORF">UFOPK3099_00963</name>
    <name evidence="10" type="ORF">UFOPK3267_00876</name>
    <name evidence="11" type="ORF">UFOPK3651_00798</name>
    <name evidence="12" type="ORF">UFOPK3931_02113</name>
    <name evidence="7" type="ORF">UFOPK4189_00758</name>
</gene>
<dbReference type="EMBL" id="CAEZYF010000003">
    <property type="protein sequence ID" value="CAB4712391.1"/>
    <property type="molecule type" value="Genomic_DNA"/>
</dbReference>
<dbReference type="EMBL" id="CAFBOL010000064">
    <property type="protein sequence ID" value="CAB5000677.1"/>
    <property type="molecule type" value="Genomic_DNA"/>
</dbReference>
<dbReference type="AlphaFoldDB" id="A0A6J6QKM8"/>
<evidence type="ECO:0000256" key="3">
    <source>
        <dbReference type="ARBA" id="ARBA00022679"/>
    </source>
</evidence>
<evidence type="ECO:0000313" key="10">
    <source>
        <dbReference type="EMBL" id="CAB4849229.1"/>
    </source>
</evidence>
<dbReference type="EMBL" id="CAFBMT010000003">
    <property type="protein sequence ID" value="CAB4920001.1"/>
    <property type="molecule type" value="Genomic_DNA"/>
</dbReference>
<protein>
    <recommendedName>
        <fullName evidence="2">histidine kinase</fullName>
        <ecNumber evidence="2">2.7.13.3</ecNumber>
    </recommendedName>
</protein>
<dbReference type="EMBL" id="CAFAAV010000057">
    <property type="protein sequence ID" value="CAB4814443.1"/>
    <property type="molecule type" value="Genomic_DNA"/>
</dbReference>
<dbReference type="Pfam" id="PF00512">
    <property type="entry name" value="HisKA"/>
    <property type="match status" value="1"/>
</dbReference>
<evidence type="ECO:0000256" key="4">
    <source>
        <dbReference type="ARBA" id="ARBA00022777"/>
    </source>
</evidence>
<dbReference type="PROSITE" id="PS50109">
    <property type="entry name" value="HIS_KIN"/>
    <property type="match status" value="1"/>
</dbReference>
<dbReference type="SUPFAM" id="SSF55874">
    <property type="entry name" value="ATPase domain of HSP90 chaperone/DNA topoisomerase II/histidine kinase"/>
    <property type="match status" value="1"/>
</dbReference>
<dbReference type="SUPFAM" id="SSF47384">
    <property type="entry name" value="Homodimeric domain of signal transducing histidine kinase"/>
    <property type="match status" value="1"/>
</dbReference>
<dbReference type="PANTHER" id="PTHR43711:SF1">
    <property type="entry name" value="HISTIDINE KINASE 1"/>
    <property type="match status" value="1"/>
</dbReference>
<evidence type="ECO:0000313" key="8">
    <source>
        <dbReference type="EMBL" id="CAB4712391.1"/>
    </source>
</evidence>
<reference evidence="8" key="1">
    <citation type="submission" date="2020-05" db="EMBL/GenBank/DDBJ databases">
        <authorList>
            <person name="Chiriac C."/>
            <person name="Salcher M."/>
            <person name="Ghai R."/>
            <person name="Kavagutti S V."/>
        </authorList>
    </citation>
    <scope>NUCLEOTIDE SEQUENCE</scope>
</reference>
<dbReference type="Pfam" id="PF02518">
    <property type="entry name" value="HATPase_c"/>
    <property type="match status" value="1"/>
</dbReference>
<evidence type="ECO:0000256" key="5">
    <source>
        <dbReference type="ARBA" id="ARBA00023012"/>
    </source>
</evidence>
<dbReference type="InterPro" id="IPR003661">
    <property type="entry name" value="HisK_dim/P_dom"/>
</dbReference>
<evidence type="ECO:0000256" key="1">
    <source>
        <dbReference type="ARBA" id="ARBA00000085"/>
    </source>
</evidence>
<dbReference type="EC" id="2.7.13.3" evidence="2"/>
<dbReference type="InterPro" id="IPR036890">
    <property type="entry name" value="HATPase_C_sf"/>
</dbReference>
<organism evidence="8">
    <name type="scientific">freshwater metagenome</name>
    <dbReference type="NCBI Taxonomy" id="449393"/>
    <lineage>
        <taxon>unclassified sequences</taxon>
        <taxon>metagenomes</taxon>
        <taxon>ecological metagenomes</taxon>
    </lineage>
</organism>
<dbReference type="EMBL" id="CAFBIY010000035">
    <property type="protein sequence ID" value="CAB4849229.1"/>
    <property type="molecule type" value="Genomic_DNA"/>
</dbReference>
<name>A0A6J6QKM8_9ZZZZ</name>
<dbReference type="SMART" id="SM00388">
    <property type="entry name" value="HisKA"/>
    <property type="match status" value="1"/>
</dbReference>
<comment type="catalytic activity">
    <reaction evidence="1">
        <text>ATP + protein L-histidine = ADP + protein N-phospho-L-histidine.</text>
        <dbReference type="EC" id="2.7.13.3"/>
    </reaction>
</comment>
<dbReference type="Gene3D" id="1.10.287.130">
    <property type="match status" value="1"/>
</dbReference>
<dbReference type="EMBL" id="CAESGF010000003">
    <property type="protein sequence ID" value="CAB4362971.1"/>
    <property type="molecule type" value="Genomic_DNA"/>
</dbReference>
<keyword evidence="3" id="KW-0808">Transferase</keyword>
<evidence type="ECO:0000313" key="12">
    <source>
        <dbReference type="EMBL" id="CAB5000677.1"/>
    </source>
</evidence>
<evidence type="ECO:0000256" key="2">
    <source>
        <dbReference type="ARBA" id="ARBA00012438"/>
    </source>
</evidence>
<evidence type="ECO:0000259" key="6">
    <source>
        <dbReference type="PROSITE" id="PS50109"/>
    </source>
</evidence>